<dbReference type="Proteomes" id="UP001165186">
    <property type="component" value="Unassembled WGS sequence"/>
</dbReference>
<comment type="caution">
    <text evidence="1">The sequence shown here is derived from an EMBL/GenBank/DDBJ whole genome shotgun (WGS) entry which is preliminary data.</text>
</comment>
<reference evidence="1" key="1">
    <citation type="submission" date="2024-09" db="EMBL/GenBank/DDBJ databases">
        <title>Draft Genome Sequences of Neofusicoccum parvum.</title>
        <authorList>
            <person name="Ashida A."/>
            <person name="Camagna M."/>
            <person name="Tanaka A."/>
            <person name="Takemoto D."/>
        </authorList>
    </citation>
    <scope>NUCLEOTIDE SEQUENCE</scope>
    <source>
        <strain evidence="1">PPO83</strain>
    </source>
</reference>
<organism evidence="1 2">
    <name type="scientific">Neofusicoccum parvum</name>
    <dbReference type="NCBI Taxonomy" id="310453"/>
    <lineage>
        <taxon>Eukaryota</taxon>
        <taxon>Fungi</taxon>
        <taxon>Dikarya</taxon>
        <taxon>Ascomycota</taxon>
        <taxon>Pezizomycotina</taxon>
        <taxon>Dothideomycetes</taxon>
        <taxon>Dothideomycetes incertae sedis</taxon>
        <taxon>Botryosphaeriales</taxon>
        <taxon>Botryosphaeriaceae</taxon>
        <taxon>Neofusicoccum</taxon>
    </lineage>
</organism>
<evidence type="ECO:0000313" key="1">
    <source>
        <dbReference type="EMBL" id="GME24893.1"/>
    </source>
</evidence>
<protein>
    <submittedName>
        <fullName evidence="1">Uncharacterized protein</fullName>
    </submittedName>
</protein>
<gene>
    <name evidence="1" type="primary">g3583</name>
    <name evidence="1" type="ORF">NpPPO83_00003583</name>
</gene>
<dbReference type="EMBL" id="BSXG01000016">
    <property type="protein sequence ID" value="GME24893.1"/>
    <property type="molecule type" value="Genomic_DNA"/>
</dbReference>
<evidence type="ECO:0000313" key="2">
    <source>
        <dbReference type="Proteomes" id="UP001165186"/>
    </source>
</evidence>
<name>A0ACB5RWU1_9PEZI</name>
<accession>A0ACB5RWU1</accession>
<proteinExistence type="predicted"/>
<sequence length="182" mass="19160">MDLNSLLHAHNKIMADRASNTTVRNNAPDQQQANTPPPAYSTLTSHHPAATTTATPNPTPTPDDPDELYTSSSTASPASTGGATTPAQTLAIDAATLIHGSNNIITVPPVDGPRLTAILLSLLHGNLPTQQAAAARHQQQQQNQAFPVHHPGHLPGSDRSRPLSVRINCGVRIVGDRNATYC</sequence>
<keyword evidence="2" id="KW-1185">Reference proteome</keyword>